<evidence type="ECO:0000313" key="7">
    <source>
        <dbReference type="EMBL" id="KLN54362.1"/>
    </source>
</evidence>
<keyword evidence="8" id="KW-1185">Reference proteome</keyword>
<keyword evidence="4 6" id="KW-1133">Transmembrane helix</keyword>
<reference evidence="7 8" key="1">
    <citation type="submission" date="2015-03" db="EMBL/GenBank/DDBJ databases">
        <title>Genome sequence of Variovorax paradoxus TBEA6.</title>
        <authorList>
            <person name="Poehlein A."/>
            <person name="Schuldes J."/>
            <person name="Wuebbeler J.H."/>
            <person name="Hiessl S."/>
            <person name="Steinbuechel A."/>
            <person name="Daniel R."/>
        </authorList>
    </citation>
    <scope>NUCLEOTIDE SEQUENCE [LARGE SCALE GENOMIC DNA]</scope>
    <source>
        <strain evidence="7 8">TBEA6</strain>
    </source>
</reference>
<dbReference type="PANTHER" id="PTHR30086:SF20">
    <property type="entry name" value="ARGININE EXPORTER PROTEIN ARGO-RELATED"/>
    <property type="match status" value="1"/>
</dbReference>
<accession>A0A0H2M0V9</accession>
<gene>
    <name evidence="7" type="primary">rhtC2</name>
    <name evidence="7" type="ORF">VPARA_45060</name>
</gene>
<dbReference type="Pfam" id="PF01810">
    <property type="entry name" value="LysE"/>
    <property type="match status" value="1"/>
</dbReference>
<feature type="transmembrane region" description="Helical" evidence="6">
    <location>
        <begin position="185"/>
        <end position="205"/>
    </location>
</feature>
<evidence type="ECO:0000256" key="5">
    <source>
        <dbReference type="ARBA" id="ARBA00023136"/>
    </source>
</evidence>
<protein>
    <submittedName>
        <fullName evidence="7">Threonine efflux protein</fullName>
    </submittedName>
</protein>
<evidence type="ECO:0000256" key="1">
    <source>
        <dbReference type="ARBA" id="ARBA00004651"/>
    </source>
</evidence>
<dbReference type="InterPro" id="IPR001123">
    <property type="entry name" value="LeuE-type"/>
</dbReference>
<name>A0A0H2M0V9_VARPD</name>
<keyword evidence="3 6" id="KW-0812">Transmembrane</keyword>
<dbReference type="RefSeq" id="WP_047786077.1">
    <property type="nucleotide sequence ID" value="NZ_JZWI01000024.1"/>
</dbReference>
<dbReference type="PATRIC" id="fig|34073.19.peg.4607"/>
<dbReference type="PANTHER" id="PTHR30086">
    <property type="entry name" value="ARGININE EXPORTER PROTEIN ARGO"/>
    <property type="match status" value="1"/>
</dbReference>
<keyword evidence="5 6" id="KW-0472">Membrane</keyword>
<evidence type="ECO:0000256" key="3">
    <source>
        <dbReference type="ARBA" id="ARBA00022692"/>
    </source>
</evidence>
<feature type="transmembrane region" description="Helical" evidence="6">
    <location>
        <begin position="112"/>
        <end position="136"/>
    </location>
</feature>
<comment type="caution">
    <text evidence="7">The sequence shown here is derived from an EMBL/GenBank/DDBJ whole genome shotgun (WGS) entry which is preliminary data.</text>
</comment>
<sequence length="207" mass="21029">MDFSLFLKALVIGLSIAAPVGPIGLLCIQRTLAHGRAIGFLSGLGAALADACYGAIGAFGVSAVISSMVAARVPLALGGAAFLAWMGVQLLRAPAATQARAAQDAATPLKAMLSVFMLTLANPMTILSFVAVFASIGTGHASSSSGAAVTMVLGVFLGSALWWMGLSTVVSMVRHKLGARVLQSINRLSGALLLGFAVFQLSALLSR</sequence>
<dbReference type="EMBL" id="JZWI01000024">
    <property type="protein sequence ID" value="KLN54362.1"/>
    <property type="molecule type" value="Genomic_DNA"/>
</dbReference>
<evidence type="ECO:0000313" key="8">
    <source>
        <dbReference type="Proteomes" id="UP000035170"/>
    </source>
</evidence>
<dbReference type="AlphaFoldDB" id="A0A0H2M0V9"/>
<feature type="transmembrane region" description="Helical" evidence="6">
    <location>
        <begin position="148"/>
        <end position="173"/>
    </location>
</feature>
<organism evidence="7 8">
    <name type="scientific">Variovorax paradoxus</name>
    <dbReference type="NCBI Taxonomy" id="34073"/>
    <lineage>
        <taxon>Bacteria</taxon>
        <taxon>Pseudomonadati</taxon>
        <taxon>Pseudomonadota</taxon>
        <taxon>Betaproteobacteria</taxon>
        <taxon>Burkholderiales</taxon>
        <taxon>Comamonadaceae</taxon>
        <taxon>Variovorax</taxon>
    </lineage>
</organism>
<dbReference type="GO" id="GO:0015171">
    <property type="term" value="F:amino acid transmembrane transporter activity"/>
    <property type="evidence" value="ECO:0007669"/>
    <property type="project" value="TreeGrafter"/>
</dbReference>
<feature type="transmembrane region" description="Helical" evidence="6">
    <location>
        <begin position="71"/>
        <end position="91"/>
    </location>
</feature>
<feature type="transmembrane region" description="Helical" evidence="6">
    <location>
        <begin position="6"/>
        <end position="28"/>
    </location>
</feature>
<evidence type="ECO:0000256" key="6">
    <source>
        <dbReference type="SAM" id="Phobius"/>
    </source>
</evidence>
<evidence type="ECO:0000256" key="4">
    <source>
        <dbReference type="ARBA" id="ARBA00022989"/>
    </source>
</evidence>
<comment type="subcellular location">
    <subcellularLocation>
        <location evidence="1">Cell membrane</location>
        <topology evidence="1">Multi-pass membrane protein</topology>
    </subcellularLocation>
</comment>
<dbReference type="Proteomes" id="UP000035170">
    <property type="component" value="Unassembled WGS sequence"/>
</dbReference>
<evidence type="ECO:0000256" key="2">
    <source>
        <dbReference type="ARBA" id="ARBA00022475"/>
    </source>
</evidence>
<dbReference type="GO" id="GO:0005886">
    <property type="term" value="C:plasma membrane"/>
    <property type="evidence" value="ECO:0007669"/>
    <property type="project" value="UniProtKB-SubCell"/>
</dbReference>
<keyword evidence="2" id="KW-1003">Cell membrane</keyword>
<proteinExistence type="predicted"/>
<feature type="transmembrane region" description="Helical" evidence="6">
    <location>
        <begin position="40"/>
        <end position="65"/>
    </location>
</feature>